<feature type="non-terminal residue" evidence="8">
    <location>
        <position position="1"/>
    </location>
</feature>
<dbReference type="Proteomes" id="UP001066276">
    <property type="component" value="Chromosome 3_1"/>
</dbReference>
<keyword evidence="4 7" id="KW-1133">Transmembrane helix</keyword>
<keyword evidence="5 7" id="KW-0472">Membrane</keyword>
<protein>
    <submittedName>
        <fullName evidence="8">Uncharacterized protein</fullName>
    </submittedName>
</protein>
<keyword evidence="9" id="KW-1185">Reference proteome</keyword>
<feature type="region of interest" description="Disordered" evidence="6">
    <location>
        <begin position="1"/>
        <end position="61"/>
    </location>
</feature>
<dbReference type="EMBL" id="JANPWB010000005">
    <property type="protein sequence ID" value="KAJ1189594.1"/>
    <property type="molecule type" value="Genomic_DNA"/>
</dbReference>
<feature type="compositionally biased region" description="Basic and acidic residues" evidence="6">
    <location>
        <begin position="21"/>
        <end position="35"/>
    </location>
</feature>
<feature type="compositionally biased region" description="Polar residues" evidence="6">
    <location>
        <begin position="51"/>
        <end position="61"/>
    </location>
</feature>
<proteinExistence type="inferred from homology"/>
<evidence type="ECO:0000256" key="1">
    <source>
        <dbReference type="ARBA" id="ARBA00004370"/>
    </source>
</evidence>
<sequence length="91" mass="10081">PAPAYSRPTAGQVPPLCTHRSNSEEPRRTGPEHTRPRAARTTHTQDRSHSRSPGTMEQSQRSYPSYLALSIFNMLCCCFPLGVVALVCSLR</sequence>
<dbReference type="AlphaFoldDB" id="A0AAV7UNP2"/>
<feature type="transmembrane region" description="Helical" evidence="7">
    <location>
        <begin position="66"/>
        <end position="90"/>
    </location>
</feature>
<reference evidence="8" key="1">
    <citation type="journal article" date="2022" name="bioRxiv">
        <title>Sequencing and chromosome-scale assembly of the giantPleurodeles waltlgenome.</title>
        <authorList>
            <person name="Brown T."/>
            <person name="Elewa A."/>
            <person name="Iarovenko S."/>
            <person name="Subramanian E."/>
            <person name="Araus A.J."/>
            <person name="Petzold A."/>
            <person name="Susuki M."/>
            <person name="Suzuki K.-i.T."/>
            <person name="Hayashi T."/>
            <person name="Toyoda A."/>
            <person name="Oliveira C."/>
            <person name="Osipova E."/>
            <person name="Leigh N.D."/>
            <person name="Simon A."/>
            <person name="Yun M.H."/>
        </authorList>
    </citation>
    <scope>NUCLEOTIDE SEQUENCE</scope>
    <source>
        <strain evidence="8">20211129_DDA</strain>
        <tissue evidence="8">Liver</tissue>
    </source>
</reference>
<keyword evidence="3 7" id="KW-0812">Transmembrane</keyword>
<dbReference type="PANTHER" id="PTHR14948">
    <property type="entry name" value="NG5"/>
    <property type="match status" value="1"/>
</dbReference>
<dbReference type="Pfam" id="PF04505">
    <property type="entry name" value="CD225"/>
    <property type="match status" value="1"/>
</dbReference>
<organism evidence="8 9">
    <name type="scientific">Pleurodeles waltl</name>
    <name type="common">Iberian ribbed newt</name>
    <dbReference type="NCBI Taxonomy" id="8319"/>
    <lineage>
        <taxon>Eukaryota</taxon>
        <taxon>Metazoa</taxon>
        <taxon>Chordata</taxon>
        <taxon>Craniata</taxon>
        <taxon>Vertebrata</taxon>
        <taxon>Euteleostomi</taxon>
        <taxon>Amphibia</taxon>
        <taxon>Batrachia</taxon>
        <taxon>Caudata</taxon>
        <taxon>Salamandroidea</taxon>
        <taxon>Salamandridae</taxon>
        <taxon>Pleurodelinae</taxon>
        <taxon>Pleurodeles</taxon>
    </lineage>
</organism>
<comment type="similarity">
    <text evidence="2">Belongs to the CD225/Dispanin family.</text>
</comment>
<evidence type="ECO:0000256" key="4">
    <source>
        <dbReference type="ARBA" id="ARBA00022989"/>
    </source>
</evidence>
<evidence type="ECO:0000256" key="3">
    <source>
        <dbReference type="ARBA" id="ARBA00022692"/>
    </source>
</evidence>
<evidence type="ECO:0000256" key="2">
    <source>
        <dbReference type="ARBA" id="ARBA00006843"/>
    </source>
</evidence>
<dbReference type="GO" id="GO:0016020">
    <property type="term" value="C:membrane"/>
    <property type="evidence" value="ECO:0007669"/>
    <property type="project" value="UniProtKB-SubCell"/>
</dbReference>
<comment type="subcellular location">
    <subcellularLocation>
        <location evidence="1">Membrane</location>
    </subcellularLocation>
</comment>
<evidence type="ECO:0000313" key="8">
    <source>
        <dbReference type="EMBL" id="KAJ1189594.1"/>
    </source>
</evidence>
<dbReference type="InterPro" id="IPR007593">
    <property type="entry name" value="CD225/Dispanin_fam"/>
</dbReference>
<evidence type="ECO:0000256" key="7">
    <source>
        <dbReference type="SAM" id="Phobius"/>
    </source>
</evidence>
<evidence type="ECO:0000256" key="5">
    <source>
        <dbReference type="ARBA" id="ARBA00023136"/>
    </source>
</evidence>
<evidence type="ECO:0000256" key="6">
    <source>
        <dbReference type="SAM" id="MobiDB-lite"/>
    </source>
</evidence>
<dbReference type="PANTHER" id="PTHR14948:SF44">
    <property type="entry name" value="PROLINE-RICH TRANSMEMBRANE PROTEIN 1-LIKE"/>
    <property type="match status" value="1"/>
</dbReference>
<accession>A0AAV7UNP2</accession>
<dbReference type="InterPro" id="IPR051423">
    <property type="entry name" value="CD225/Dispanin"/>
</dbReference>
<name>A0AAV7UNP2_PLEWA</name>
<evidence type="ECO:0000313" key="9">
    <source>
        <dbReference type="Proteomes" id="UP001066276"/>
    </source>
</evidence>
<feature type="non-terminal residue" evidence="8">
    <location>
        <position position="91"/>
    </location>
</feature>
<comment type="caution">
    <text evidence="8">The sequence shown here is derived from an EMBL/GenBank/DDBJ whole genome shotgun (WGS) entry which is preliminary data.</text>
</comment>
<gene>
    <name evidence="8" type="ORF">NDU88_006338</name>
</gene>